<dbReference type="PANTHER" id="PTHR22028:SF4">
    <property type="entry name" value="PROTEIN SFI1 HOMOLOG"/>
    <property type="match status" value="1"/>
</dbReference>
<evidence type="ECO:0000313" key="2">
    <source>
        <dbReference type="Proteomes" id="UP000694382"/>
    </source>
</evidence>
<accession>A0A8C3MPH8</accession>
<reference evidence="1" key="2">
    <citation type="submission" date="2025-08" db="UniProtKB">
        <authorList>
            <consortium name="Ensembl"/>
        </authorList>
    </citation>
    <scope>IDENTIFICATION</scope>
</reference>
<keyword evidence="2" id="KW-1185">Reference proteome</keyword>
<accession>A0A8U8BXW1</accession>
<protein>
    <submittedName>
        <fullName evidence="1">Uncharacterized protein</fullName>
    </submittedName>
</protein>
<name>A0A8C3MPH8_GEOPR</name>
<organism evidence="1 2">
    <name type="scientific">Geospiza parvula</name>
    <name type="common">Small tree-finch</name>
    <name type="synonym">Camarhynchus parvulus</name>
    <dbReference type="NCBI Taxonomy" id="87175"/>
    <lineage>
        <taxon>Eukaryota</taxon>
        <taxon>Metazoa</taxon>
        <taxon>Chordata</taxon>
        <taxon>Craniata</taxon>
        <taxon>Vertebrata</taxon>
        <taxon>Euteleostomi</taxon>
        <taxon>Archelosauria</taxon>
        <taxon>Archosauria</taxon>
        <taxon>Dinosauria</taxon>
        <taxon>Saurischia</taxon>
        <taxon>Theropoda</taxon>
        <taxon>Coelurosauria</taxon>
        <taxon>Aves</taxon>
        <taxon>Neognathae</taxon>
        <taxon>Neoaves</taxon>
        <taxon>Telluraves</taxon>
        <taxon>Australaves</taxon>
        <taxon>Passeriformes</taxon>
        <taxon>Thraupidae</taxon>
        <taxon>Camarhynchus</taxon>
    </lineage>
</organism>
<dbReference type="PANTHER" id="PTHR22028">
    <property type="entry name" value="SFI1 SPINDLE BODY DOMAIN-CONTAINING PROTEIN-RELATED"/>
    <property type="match status" value="1"/>
</dbReference>
<proteinExistence type="predicted"/>
<reference evidence="1" key="1">
    <citation type="submission" date="2020-02" db="EMBL/GenBank/DDBJ databases">
        <authorList>
            <person name="Enbody D E."/>
            <person name="Pettersson E M."/>
        </authorList>
    </citation>
    <scope>NUCLEOTIDE SEQUENCE [LARGE SCALE GENOMIC DNA]</scope>
</reference>
<evidence type="ECO:0000313" key="1">
    <source>
        <dbReference type="Ensembl" id="ENSCPVP00000009299.2"/>
    </source>
</evidence>
<dbReference type="Proteomes" id="UP000694382">
    <property type="component" value="Chromosome 15"/>
</dbReference>
<dbReference type="GO" id="GO:0019902">
    <property type="term" value="F:phosphatase binding"/>
    <property type="evidence" value="ECO:0007669"/>
    <property type="project" value="TreeGrafter"/>
</dbReference>
<dbReference type="Ensembl" id="ENSCPVT00000009704.2">
    <property type="protein sequence ID" value="ENSCPVP00000009299.2"/>
    <property type="gene ID" value="ENSCPVG00000006822.2"/>
</dbReference>
<reference evidence="1" key="3">
    <citation type="submission" date="2025-09" db="UniProtKB">
        <authorList>
            <consortium name="Ensembl"/>
        </authorList>
    </citation>
    <scope>IDENTIFICATION</scope>
</reference>
<dbReference type="AlphaFoldDB" id="A0A8C3MPH8"/>
<sequence>MNCCITGTNFREEYKATNLSLYSRYLARKFFYLWAKITFGQVLPSKARCLYDQKILQKTFAEWKEQWTVCREKKLSLRADNHYRHLLLNLIFKAWRTYICQQQGKRNKYYVAESHAKRQTLLRTWQHWLVYVDVQRTKHGMQSVALAFRRRSCLRISWAVWRRQHYQKCSGHKMNILALQHWAQSLQFRAWLQWRELYLHTQNEKQKDTRAVTHHQHRELRRCMGAWLGYLNLLRVKKCQNGDGSDARSSSDANEPGTEQAMSDLCLSCRAGPGVSPAQEAPEVLLRLAAGMGVQEKNACSRERPGKTSSKDCLMESLCTLEALYPAWVWSLAKPC</sequence>
<dbReference type="InterPro" id="IPR052270">
    <property type="entry name" value="CACF_protein"/>
</dbReference>